<keyword evidence="4 14" id="KW-0812">Transmembrane</keyword>
<proteinExistence type="inferred from homology"/>
<evidence type="ECO:0000256" key="7">
    <source>
        <dbReference type="ARBA" id="ARBA00023053"/>
    </source>
</evidence>
<evidence type="ECO:0000256" key="13">
    <source>
        <dbReference type="ARBA" id="ARBA00049940"/>
    </source>
</evidence>
<dbReference type="HAMAP" id="MF_00454">
    <property type="entry name" value="FluC"/>
    <property type="match status" value="1"/>
</dbReference>
<evidence type="ECO:0000256" key="12">
    <source>
        <dbReference type="ARBA" id="ARBA00035585"/>
    </source>
</evidence>
<keyword evidence="10 14" id="KW-0407">Ion channel</keyword>
<keyword evidence="8 14" id="KW-0406">Ion transport</keyword>
<reference evidence="15 16" key="1">
    <citation type="submission" date="2021-01" db="EMBL/GenBank/DDBJ databases">
        <title>Genomic Encyclopedia of Type Strains, Phase IV (KMG-IV): sequencing the most valuable type-strain genomes for metagenomic binning, comparative biology and taxonomic classification.</title>
        <authorList>
            <person name="Goeker M."/>
        </authorList>
    </citation>
    <scope>NUCLEOTIDE SEQUENCE [LARGE SCALE GENOMIC DNA]</scope>
    <source>
        <strain evidence="15 16">DSM 105453</strain>
    </source>
</reference>
<evidence type="ECO:0000256" key="1">
    <source>
        <dbReference type="ARBA" id="ARBA00004651"/>
    </source>
</evidence>
<evidence type="ECO:0000256" key="8">
    <source>
        <dbReference type="ARBA" id="ARBA00023065"/>
    </source>
</evidence>
<comment type="activity regulation">
    <text evidence="14">Na(+) is not transported, but it plays an essential structural role and its presence is essential for fluoride channel function.</text>
</comment>
<sequence>MKLIWLIAIGGCIGATARFCLANKVKPINDFPLSTLLVNVIGSFLLGFFSGAVLNSTIALLVGTGILGSFTTFSTLKVEIVSLLDQKKWRTAFFYMAVSYIGGIVLAFGGYALGAFFSS</sequence>
<keyword evidence="6 14" id="KW-1133">Transmembrane helix</keyword>
<comment type="caution">
    <text evidence="15">The sequence shown here is derived from an EMBL/GenBank/DDBJ whole genome shotgun (WGS) entry which is preliminary data.</text>
</comment>
<evidence type="ECO:0000256" key="6">
    <source>
        <dbReference type="ARBA" id="ARBA00022989"/>
    </source>
</evidence>
<keyword evidence="9 14" id="KW-0472">Membrane</keyword>
<evidence type="ECO:0000256" key="10">
    <source>
        <dbReference type="ARBA" id="ARBA00023303"/>
    </source>
</evidence>
<evidence type="ECO:0000256" key="14">
    <source>
        <dbReference type="HAMAP-Rule" id="MF_00454"/>
    </source>
</evidence>
<dbReference type="NCBIfam" id="TIGR00494">
    <property type="entry name" value="crcB"/>
    <property type="match status" value="1"/>
</dbReference>
<evidence type="ECO:0000256" key="3">
    <source>
        <dbReference type="ARBA" id="ARBA00022475"/>
    </source>
</evidence>
<comment type="catalytic activity">
    <reaction evidence="12">
        <text>fluoride(in) = fluoride(out)</text>
        <dbReference type="Rhea" id="RHEA:76159"/>
        <dbReference type="ChEBI" id="CHEBI:17051"/>
    </reaction>
    <physiologicalReaction direction="left-to-right" evidence="12">
        <dbReference type="Rhea" id="RHEA:76160"/>
    </physiologicalReaction>
</comment>
<feature type="binding site" evidence="14">
    <location>
        <position position="68"/>
    </location>
    <ligand>
        <name>Na(+)</name>
        <dbReference type="ChEBI" id="CHEBI:29101"/>
        <note>structural</note>
    </ligand>
</feature>
<dbReference type="PANTHER" id="PTHR28259:SF16">
    <property type="entry name" value="FLUORIDE-SPECIFIC ION CHANNEL FLUC 2"/>
    <property type="match status" value="1"/>
</dbReference>
<dbReference type="RefSeq" id="WP_077110314.1">
    <property type="nucleotide sequence ID" value="NZ_JAFBFH010000030.1"/>
</dbReference>
<evidence type="ECO:0000256" key="4">
    <source>
        <dbReference type="ARBA" id="ARBA00022692"/>
    </source>
</evidence>
<comment type="caution">
    <text evidence="14">Lacks conserved residue(s) required for the propagation of feature annotation.</text>
</comment>
<dbReference type="PANTHER" id="PTHR28259">
    <property type="entry name" value="FLUORIDE EXPORT PROTEIN 1-RELATED"/>
    <property type="match status" value="1"/>
</dbReference>
<evidence type="ECO:0000256" key="5">
    <source>
        <dbReference type="ARBA" id="ARBA00022723"/>
    </source>
</evidence>
<evidence type="ECO:0000256" key="9">
    <source>
        <dbReference type="ARBA" id="ARBA00023136"/>
    </source>
</evidence>
<dbReference type="EMBL" id="JAFBFH010000030">
    <property type="protein sequence ID" value="MBM7716626.1"/>
    <property type="molecule type" value="Genomic_DNA"/>
</dbReference>
<keyword evidence="3 14" id="KW-1003">Cell membrane</keyword>
<dbReference type="Proteomes" id="UP000823485">
    <property type="component" value="Unassembled WGS sequence"/>
</dbReference>
<evidence type="ECO:0000256" key="11">
    <source>
        <dbReference type="ARBA" id="ARBA00035120"/>
    </source>
</evidence>
<accession>A0ABS2RDH2</accession>
<protein>
    <recommendedName>
        <fullName evidence="14">Fluoride-specific ion channel FluC</fullName>
    </recommendedName>
</protein>
<keyword evidence="7 14" id="KW-0915">Sodium</keyword>
<keyword evidence="2 14" id="KW-0813">Transport</keyword>
<keyword evidence="5 14" id="KW-0479">Metal-binding</keyword>
<feature type="binding site" evidence="14">
    <location>
        <position position="71"/>
    </location>
    <ligand>
        <name>Na(+)</name>
        <dbReference type="ChEBI" id="CHEBI:29101"/>
        <note>structural</note>
    </ligand>
</feature>
<keyword evidence="16" id="KW-1185">Reference proteome</keyword>
<evidence type="ECO:0000256" key="2">
    <source>
        <dbReference type="ARBA" id="ARBA00022448"/>
    </source>
</evidence>
<gene>
    <name evidence="14" type="primary">fluC</name>
    <name evidence="14" type="synonym">crcB</name>
    <name evidence="15" type="ORF">JOC94_003647</name>
</gene>
<evidence type="ECO:0000313" key="15">
    <source>
        <dbReference type="EMBL" id="MBM7716626.1"/>
    </source>
</evidence>
<feature type="transmembrane region" description="Helical" evidence="14">
    <location>
        <begin position="92"/>
        <end position="117"/>
    </location>
</feature>
<dbReference type="Pfam" id="PF02537">
    <property type="entry name" value="CRCB"/>
    <property type="match status" value="1"/>
</dbReference>
<comment type="subcellular location">
    <subcellularLocation>
        <location evidence="1 14">Cell membrane</location>
        <topology evidence="1 14">Multi-pass membrane protein</topology>
    </subcellularLocation>
</comment>
<comment type="similarity">
    <text evidence="11 14">Belongs to the fluoride channel Fluc/FEX (TC 1.A.43) family.</text>
</comment>
<dbReference type="InterPro" id="IPR003691">
    <property type="entry name" value="FluC"/>
</dbReference>
<evidence type="ECO:0000313" key="16">
    <source>
        <dbReference type="Proteomes" id="UP000823485"/>
    </source>
</evidence>
<organism evidence="15 16">
    <name type="scientific">Siminovitchia thermophila</name>
    <dbReference type="NCBI Taxonomy" id="1245522"/>
    <lineage>
        <taxon>Bacteria</taxon>
        <taxon>Bacillati</taxon>
        <taxon>Bacillota</taxon>
        <taxon>Bacilli</taxon>
        <taxon>Bacillales</taxon>
        <taxon>Bacillaceae</taxon>
        <taxon>Siminovitchia</taxon>
    </lineage>
</organism>
<feature type="transmembrane region" description="Helical" evidence="14">
    <location>
        <begin position="46"/>
        <end position="71"/>
    </location>
</feature>
<comment type="function">
    <text evidence="13 14">Fluoride-specific ion channel. Important for reducing fluoride concentration in the cell, thus reducing its toxicity.</text>
</comment>
<name>A0ABS2RDH2_9BACI</name>